<evidence type="ECO:0000256" key="1">
    <source>
        <dbReference type="ARBA" id="ARBA00004374"/>
    </source>
</evidence>
<dbReference type="Pfam" id="PF01459">
    <property type="entry name" value="Porin_3"/>
    <property type="match status" value="1"/>
</dbReference>
<keyword evidence="3" id="KW-0813">Transport</keyword>
<reference evidence="11" key="1">
    <citation type="journal article" date="2016" name="Mol. Biol. Evol.">
        <title>Novel hydrogenosomes in the microaerophilic jakobid Stygiella incarcerata.</title>
        <authorList>
            <person name="Leger M.M."/>
            <person name="Eme L."/>
            <person name="Hug L.A."/>
            <person name="Roger A.J."/>
        </authorList>
    </citation>
    <scope>NUCLEOTIDE SEQUENCE</scope>
</reference>
<dbReference type="Gene3D" id="2.40.160.10">
    <property type="entry name" value="Porin"/>
    <property type="match status" value="2"/>
</dbReference>
<accession>A0A192ZIN6</accession>
<name>A0A192ZIN6_9EUKA</name>
<dbReference type="GO" id="GO:0005741">
    <property type="term" value="C:mitochondrial outer membrane"/>
    <property type="evidence" value="ECO:0007669"/>
    <property type="project" value="UniProtKB-SubCell"/>
</dbReference>
<evidence type="ECO:0000256" key="3">
    <source>
        <dbReference type="ARBA" id="ARBA00022448"/>
    </source>
</evidence>
<comment type="subcellular location">
    <subcellularLocation>
        <location evidence="1">Mitochondrion outer membrane</location>
        <topology evidence="1">Multi-pass membrane protein</topology>
    </subcellularLocation>
</comment>
<proteinExistence type="evidence at transcript level"/>
<dbReference type="InterPro" id="IPR027246">
    <property type="entry name" value="Porin_Euk/Tom40"/>
</dbReference>
<dbReference type="GO" id="GO:0008320">
    <property type="term" value="F:protein transmembrane transporter activity"/>
    <property type="evidence" value="ECO:0007669"/>
    <property type="project" value="InterPro"/>
</dbReference>
<dbReference type="AlphaFoldDB" id="A0A192ZIN6"/>
<keyword evidence="4" id="KW-1134">Transmembrane beta strand</keyword>
<keyword evidence="6" id="KW-1000">Mitochondrion outer membrane</keyword>
<dbReference type="InterPro" id="IPR023614">
    <property type="entry name" value="Porin_dom_sf"/>
</dbReference>
<evidence type="ECO:0000256" key="4">
    <source>
        <dbReference type="ARBA" id="ARBA00022452"/>
    </source>
</evidence>
<evidence type="ECO:0000256" key="6">
    <source>
        <dbReference type="ARBA" id="ARBA00022787"/>
    </source>
</evidence>
<evidence type="ECO:0000313" key="11">
    <source>
        <dbReference type="EMBL" id="ANM86787.1"/>
    </source>
</evidence>
<protein>
    <submittedName>
        <fullName evidence="11">Tom40</fullName>
    </submittedName>
</protein>
<dbReference type="PANTHER" id="PTHR10802">
    <property type="entry name" value="MITOCHONDRIAL IMPORT RECEPTOR SUBUNIT TOM40"/>
    <property type="match status" value="1"/>
</dbReference>
<evidence type="ECO:0000256" key="5">
    <source>
        <dbReference type="ARBA" id="ARBA00022692"/>
    </source>
</evidence>
<keyword evidence="8" id="KW-0496">Mitochondrion</keyword>
<evidence type="ECO:0000256" key="7">
    <source>
        <dbReference type="ARBA" id="ARBA00022927"/>
    </source>
</evidence>
<comment type="similarity">
    <text evidence="2">Belongs to the Tom40 family.</text>
</comment>
<gene>
    <name evidence="11" type="primary">TOM40</name>
</gene>
<dbReference type="InterPro" id="IPR037930">
    <property type="entry name" value="Tom40"/>
</dbReference>
<evidence type="ECO:0000256" key="2">
    <source>
        <dbReference type="ARBA" id="ARBA00010510"/>
    </source>
</evidence>
<dbReference type="GO" id="GO:0030150">
    <property type="term" value="P:protein import into mitochondrial matrix"/>
    <property type="evidence" value="ECO:0007669"/>
    <property type="project" value="InterPro"/>
</dbReference>
<feature type="region of interest" description="Disordered" evidence="10">
    <location>
        <begin position="1"/>
        <end position="24"/>
    </location>
</feature>
<evidence type="ECO:0000256" key="10">
    <source>
        <dbReference type="SAM" id="MobiDB-lite"/>
    </source>
</evidence>
<evidence type="ECO:0000256" key="9">
    <source>
        <dbReference type="ARBA" id="ARBA00023136"/>
    </source>
</evidence>
<keyword evidence="5" id="KW-0812">Transmembrane</keyword>
<sequence>MDVISALAGGKQETQETPKPSEYPGRFEEYSREAQAVLLNPGEAFQGLRFSLMKSVSQSSTHDFATAHLLSLAPAPASSEYQFATTLLSHGDLQIVGRVDTNGVFISQLKKVFDNDFIVDLSFQAAQKNEFLGMDMEYRGHDYSAVLKVNNHGVREASFMQRLFPWWSMGVRGTHSVDDRKTVLSVCSRLVGTHSVLGTQGDSEGTIDMSYIHRFSPKFAFCAESHVDTAKSSQEHKIGYEYNLISARFRGMVNMVSGRVTSLLEEKLGPSSSFILSADLDHAKKDYRFGIGLSIGSS</sequence>
<keyword evidence="7" id="KW-0653">Protein transport</keyword>
<evidence type="ECO:0000256" key="8">
    <source>
        <dbReference type="ARBA" id="ARBA00023128"/>
    </source>
</evidence>
<keyword evidence="9" id="KW-0472">Membrane</keyword>
<dbReference type="EMBL" id="KT984567">
    <property type="protein sequence ID" value="ANM86787.1"/>
    <property type="molecule type" value="mRNA"/>
</dbReference>
<organism evidence="11">
    <name type="scientific">Stygiella incarcerata</name>
    <dbReference type="NCBI Taxonomy" id="1712417"/>
    <lineage>
        <taxon>Eukaryota</taxon>
        <taxon>Discoba</taxon>
        <taxon>Jakobida</taxon>
        <taxon>Andalucina</taxon>
        <taxon>Stygiellidae</taxon>
        <taxon>Stygiella</taxon>
    </lineage>
</organism>